<keyword evidence="1" id="KW-1133">Transmembrane helix</keyword>
<keyword evidence="3" id="KW-1185">Reference proteome</keyword>
<organism evidence="2 3">
    <name type="scientific">Romeriopsis navalis LEGE 11480</name>
    <dbReference type="NCBI Taxonomy" id="2777977"/>
    <lineage>
        <taxon>Bacteria</taxon>
        <taxon>Bacillati</taxon>
        <taxon>Cyanobacteriota</taxon>
        <taxon>Cyanophyceae</taxon>
        <taxon>Leptolyngbyales</taxon>
        <taxon>Leptolyngbyaceae</taxon>
        <taxon>Romeriopsis</taxon>
        <taxon>Romeriopsis navalis</taxon>
    </lineage>
</organism>
<gene>
    <name evidence="2" type="ORF">IQ266_13765</name>
</gene>
<keyword evidence="1" id="KW-0812">Transmembrane</keyword>
<keyword evidence="1" id="KW-0472">Membrane</keyword>
<comment type="caution">
    <text evidence="2">The sequence shown here is derived from an EMBL/GenBank/DDBJ whole genome shotgun (WGS) entry which is preliminary data.</text>
</comment>
<evidence type="ECO:0000256" key="1">
    <source>
        <dbReference type="SAM" id="Phobius"/>
    </source>
</evidence>
<name>A0A928Z3L2_9CYAN</name>
<evidence type="ECO:0000313" key="3">
    <source>
        <dbReference type="Proteomes" id="UP000625316"/>
    </source>
</evidence>
<reference evidence="2" key="1">
    <citation type="submission" date="2020-10" db="EMBL/GenBank/DDBJ databases">
        <authorList>
            <person name="Castelo-Branco R."/>
            <person name="Eusebio N."/>
            <person name="Adriana R."/>
            <person name="Vieira A."/>
            <person name="Brugerolle De Fraissinette N."/>
            <person name="Rezende De Castro R."/>
            <person name="Schneider M.P."/>
            <person name="Vasconcelos V."/>
            <person name="Leao P.N."/>
        </authorList>
    </citation>
    <scope>NUCLEOTIDE SEQUENCE</scope>
    <source>
        <strain evidence="2">LEGE 11480</strain>
    </source>
</reference>
<protein>
    <submittedName>
        <fullName evidence="2">Uncharacterized protein</fullName>
    </submittedName>
</protein>
<dbReference type="EMBL" id="JADEXQ010000045">
    <property type="protein sequence ID" value="MBE9030799.1"/>
    <property type="molecule type" value="Genomic_DNA"/>
</dbReference>
<evidence type="ECO:0000313" key="2">
    <source>
        <dbReference type="EMBL" id="MBE9030799.1"/>
    </source>
</evidence>
<accession>A0A928Z3L2</accession>
<feature type="transmembrane region" description="Helical" evidence="1">
    <location>
        <begin position="31"/>
        <end position="50"/>
    </location>
</feature>
<sequence length="221" mass="24287">MMQPASPSTDKPTTAANGQTIPDYPVKLVEFIVVGVGATAIVVFAVIEIANQFLAKIKNPEQAESIVAQVVEYEMPGGSQGLKSFQTNTEAFALVGNRRHPSSNLLLLVSQAPVEGMDGEVPINLAEELDIPSALVGTWHQNTKRVEQKQFCGKTVPVTIREGSYRLLEAPRRLVQMREYLVVQSQKRTQNSIQLFAIGPEAAPQLDRVFQSFKCPQPESR</sequence>
<dbReference type="Proteomes" id="UP000625316">
    <property type="component" value="Unassembled WGS sequence"/>
</dbReference>
<proteinExistence type="predicted"/>
<dbReference type="AlphaFoldDB" id="A0A928Z3L2"/>